<evidence type="ECO:0000256" key="11">
    <source>
        <dbReference type="ARBA" id="ARBA00023180"/>
    </source>
</evidence>
<evidence type="ECO:0000256" key="9">
    <source>
        <dbReference type="ARBA" id="ARBA00023034"/>
    </source>
</evidence>
<evidence type="ECO:0000256" key="4">
    <source>
        <dbReference type="ARBA" id="ARBA00022676"/>
    </source>
</evidence>
<dbReference type="PANTHER" id="PTHR48438:SF1">
    <property type="entry name" value="ALPHA-(1,3)-FUCOSYLTRANSFERASE C-RELATED"/>
    <property type="match status" value="1"/>
</dbReference>
<keyword evidence="9 12" id="KW-0333">Golgi apparatus</keyword>
<keyword evidence="7" id="KW-0735">Signal-anchor</keyword>
<dbReference type="EC" id="2.4.1.-" evidence="12"/>
<evidence type="ECO:0000259" key="13">
    <source>
        <dbReference type="Pfam" id="PF00852"/>
    </source>
</evidence>
<evidence type="ECO:0000313" key="15">
    <source>
        <dbReference type="EMBL" id="CAB3411160.1"/>
    </source>
</evidence>
<gene>
    <name evidence="15" type="ORF">CBOVIS_LOCUS12581</name>
</gene>
<proteinExistence type="inferred from homology"/>
<keyword evidence="4 12" id="KW-0328">Glycosyltransferase</keyword>
<dbReference type="SUPFAM" id="SSF53756">
    <property type="entry name" value="UDP-Glycosyltransferase/glycogen phosphorylase"/>
    <property type="match status" value="1"/>
</dbReference>
<dbReference type="FunFam" id="3.40.50.11660:FF:000002">
    <property type="entry name" value="Alpha-(1,3)-fucosyltransferase"/>
    <property type="match status" value="1"/>
</dbReference>
<evidence type="ECO:0000313" key="16">
    <source>
        <dbReference type="Proteomes" id="UP000494206"/>
    </source>
</evidence>
<feature type="domain" description="Fucosyltransferase N-terminal" evidence="14">
    <location>
        <begin position="64"/>
        <end position="168"/>
    </location>
</feature>
<dbReference type="InterPro" id="IPR055270">
    <property type="entry name" value="Glyco_tran_10_C"/>
</dbReference>
<comment type="caution">
    <text evidence="15">The sequence shown here is derived from an EMBL/GenBank/DDBJ whole genome shotgun (WGS) entry which is preliminary data.</text>
</comment>
<evidence type="ECO:0000256" key="12">
    <source>
        <dbReference type="RuleBase" id="RU003832"/>
    </source>
</evidence>
<evidence type="ECO:0000256" key="8">
    <source>
        <dbReference type="ARBA" id="ARBA00022989"/>
    </source>
</evidence>
<keyword evidence="6 12" id="KW-0812">Transmembrane</keyword>
<reference evidence="15 16" key="1">
    <citation type="submission" date="2020-04" db="EMBL/GenBank/DDBJ databases">
        <authorList>
            <person name="Laetsch R D."/>
            <person name="Stevens L."/>
            <person name="Kumar S."/>
            <person name="Blaxter L. M."/>
        </authorList>
    </citation>
    <scope>NUCLEOTIDE SEQUENCE [LARGE SCALE GENOMIC DNA]</scope>
</reference>
<protein>
    <recommendedName>
        <fullName evidence="12">Fucosyltransferase</fullName>
        <ecNumber evidence="12">2.4.1.-</ecNumber>
    </recommendedName>
</protein>
<keyword evidence="10 12" id="KW-0472">Membrane</keyword>
<evidence type="ECO:0000256" key="2">
    <source>
        <dbReference type="ARBA" id="ARBA00004922"/>
    </source>
</evidence>
<dbReference type="Proteomes" id="UP000494206">
    <property type="component" value="Unassembled WGS sequence"/>
</dbReference>
<evidence type="ECO:0000256" key="7">
    <source>
        <dbReference type="ARBA" id="ARBA00022968"/>
    </source>
</evidence>
<feature type="transmembrane region" description="Helical" evidence="12">
    <location>
        <begin position="12"/>
        <end position="31"/>
    </location>
</feature>
<comment type="subcellular location">
    <subcellularLocation>
        <location evidence="1 12">Golgi apparatus</location>
        <location evidence="1 12">Golgi stack membrane</location>
        <topology evidence="1 12">Single-pass type II membrane protein</topology>
    </subcellularLocation>
</comment>
<dbReference type="Gene3D" id="3.40.50.11660">
    <property type="entry name" value="Glycosyl transferase family 10, C-terminal domain"/>
    <property type="match status" value="1"/>
</dbReference>
<organism evidence="15 16">
    <name type="scientific">Caenorhabditis bovis</name>
    <dbReference type="NCBI Taxonomy" id="2654633"/>
    <lineage>
        <taxon>Eukaryota</taxon>
        <taxon>Metazoa</taxon>
        <taxon>Ecdysozoa</taxon>
        <taxon>Nematoda</taxon>
        <taxon>Chromadorea</taxon>
        <taxon>Rhabditida</taxon>
        <taxon>Rhabditina</taxon>
        <taxon>Rhabditomorpha</taxon>
        <taxon>Rhabditoidea</taxon>
        <taxon>Rhabditidae</taxon>
        <taxon>Peloderinae</taxon>
        <taxon>Caenorhabditis</taxon>
    </lineage>
</organism>
<evidence type="ECO:0000256" key="3">
    <source>
        <dbReference type="ARBA" id="ARBA00008919"/>
    </source>
</evidence>
<dbReference type="Pfam" id="PF17039">
    <property type="entry name" value="Glyco_tran_10_N"/>
    <property type="match status" value="1"/>
</dbReference>
<keyword evidence="11" id="KW-0325">Glycoprotein</keyword>
<accession>A0A8S1FEH6</accession>
<dbReference type="InterPro" id="IPR031481">
    <property type="entry name" value="Glyco_tran_10_N"/>
</dbReference>
<dbReference type="AlphaFoldDB" id="A0A8S1FEH6"/>
<keyword evidence="8 12" id="KW-1133">Transmembrane helix</keyword>
<name>A0A8S1FEH6_9PELO</name>
<dbReference type="GO" id="GO:0032580">
    <property type="term" value="C:Golgi cisterna membrane"/>
    <property type="evidence" value="ECO:0007669"/>
    <property type="project" value="UniProtKB-SubCell"/>
</dbReference>
<comment type="similarity">
    <text evidence="3 12">Belongs to the glycosyltransferase 10 family.</text>
</comment>
<sequence>MKVRPASVYRYLLLAIASFFVIYAVYGIIGYDDGLHVPIHRPQRHLYLTVSKDRIGSRFEKLAPKRILYWTTVFGAVVPHSALSDCPGLTDRCVVDTNKSQVMSADAVIFHAVDISKHPLPEKRNETQIYVFFSMETPEHSGKFSVPDNFFNWSSTFLSTSDAIHKYGSFFIPTQVAESRGFKVQSYYVNPKRFIKPKSGIFGLISNCLTPSKRELAIRELGKHINVTIGGKCATDEKLKSVCPSDSNCFDILEQYPFYLAIENTVCNDYITEKIWGRITVASIPIVMRRKTYENHMPPMSFIAMDDYKNPAEMANHLRTLEKNATAYAEYFRWKQEGTWTTPPWNAPGYRNGACRICEMLWKRNETIPDSKSIPNITEWYSKAAQCEKDEFVQSWLK</sequence>
<dbReference type="InterPro" id="IPR038577">
    <property type="entry name" value="GT10-like_C_sf"/>
</dbReference>
<dbReference type="EMBL" id="CADEPM010000012">
    <property type="protein sequence ID" value="CAB3411160.1"/>
    <property type="molecule type" value="Genomic_DNA"/>
</dbReference>
<dbReference type="GO" id="GO:0008417">
    <property type="term" value="F:fucosyltransferase activity"/>
    <property type="evidence" value="ECO:0007669"/>
    <property type="project" value="InterPro"/>
</dbReference>
<evidence type="ECO:0000256" key="5">
    <source>
        <dbReference type="ARBA" id="ARBA00022679"/>
    </source>
</evidence>
<feature type="domain" description="Fucosyltransferase C-terminal" evidence="13">
    <location>
        <begin position="202"/>
        <end position="380"/>
    </location>
</feature>
<dbReference type="Pfam" id="PF00852">
    <property type="entry name" value="Glyco_transf_10"/>
    <property type="match status" value="1"/>
</dbReference>
<evidence type="ECO:0000256" key="1">
    <source>
        <dbReference type="ARBA" id="ARBA00004447"/>
    </source>
</evidence>
<dbReference type="OrthoDB" id="427096at2759"/>
<evidence type="ECO:0000256" key="6">
    <source>
        <dbReference type="ARBA" id="ARBA00022692"/>
    </source>
</evidence>
<dbReference type="PANTHER" id="PTHR48438">
    <property type="entry name" value="ALPHA-(1,3)-FUCOSYLTRANSFERASE C-RELATED"/>
    <property type="match status" value="1"/>
</dbReference>
<keyword evidence="5 12" id="KW-0808">Transferase</keyword>
<dbReference type="InterPro" id="IPR001503">
    <property type="entry name" value="Glyco_trans_10"/>
</dbReference>
<evidence type="ECO:0000259" key="14">
    <source>
        <dbReference type="Pfam" id="PF17039"/>
    </source>
</evidence>
<comment type="pathway">
    <text evidence="2">Protein modification; protein glycosylation.</text>
</comment>
<keyword evidence="16" id="KW-1185">Reference proteome</keyword>
<evidence type="ECO:0000256" key="10">
    <source>
        <dbReference type="ARBA" id="ARBA00023136"/>
    </source>
</evidence>